<dbReference type="InterPro" id="IPR036259">
    <property type="entry name" value="MFS_trans_sf"/>
</dbReference>
<dbReference type="InterPro" id="IPR011701">
    <property type="entry name" value="MFS"/>
</dbReference>
<feature type="transmembrane region" description="Helical" evidence="4">
    <location>
        <begin position="205"/>
        <end position="226"/>
    </location>
</feature>
<name>A0A1R3F0L1_9VIBR</name>
<dbReference type="PANTHER" id="PTHR23534:SF1">
    <property type="entry name" value="MAJOR FACILITATOR SUPERFAMILY PROTEIN"/>
    <property type="match status" value="1"/>
</dbReference>
<keyword evidence="11" id="KW-1185">Reference proteome</keyword>
<evidence type="ECO:0000313" key="8">
    <source>
        <dbReference type="EMBL" id="PMM63426.1"/>
    </source>
</evidence>
<dbReference type="Proteomes" id="UP000235778">
    <property type="component" value="Unassembled WGS sequence"/>
</dbReference>
<feature type="transmembrane region" description="Helical" evidence="4">
    <location>
        <begin position="299"/>
        <end position="321"/>
    </location>
</feature>
<proteinExistence type="predicted"/>
<evidence type="ECO:0000259" key="5">
    <source>
        <dbReference type="PROSITE" id="PS50850"/>
    </source>
</evidence>
<feature type="transmembrane region" description="Helical" evidence="4">
    <location>
        <begin position="70"/>
        <end position="88"/>
    </location>
</feature>
<feature type="transmembrane region" description="Helical" evidence="4">
    <location>
        <begin position="272"/>
        <end position="293"/>
    </location>
</feature>
<feature type="transmembrane region" description="Helical" evidence="4">
    <location>
        <begin position="365"/>
        <end position="381"/>
    </location>
</feature>
<dbReference type="GO" id="GO:0022857">
    <property type="term" value="F:transmembrane transporter activity"/>
    <property type="evidence" value="ECO:0007669"/>
    <property type="project" value="InterPro"/>
</dbReference>
<evidence type="ECO:0000313" key="11">
    <source>
        <dbReference type="Proteomes" id="UP000239763"/>
    </source>
</evidence>
<feature type="transmembrane region" description="Helical" evidence="4">
    <location>
        <begin position="333"/>
        <end position="353"/>
    </location>
</feature>
<protein>
    <submittedName>
        <fullName evidence="8">MFS transporter</fullName>
    </submittedName>
</protein>
<evidence type="ECO:0000313" key="7">
    <source>
        <dbReference type="EMBL" id="PME55914.1"/>
    </source>
</evidence>
<dbReference type="AlphaFoldDB" id="A0A1R3F0L1"/>
<feature type="transmembrane region" description="Helical" evidence="4">
    <location>
        <begin position="161"/>
        <end position="184"/>
    </location>
</feature>
<keyword evidence="1 4" id="KW-0812">Transmembrane</keyword>
<dbReference type="Gene3D" id="1.20.1250.20">
    <property type="entry name" value="MFS general substrate transporter like domains"/>
    <property type="match status" value="1"/>
</dbReference>
<dbReference type="EMBL" id="MCZJ01000001">
    <property type="protein sequence ID" value="PMM63426.1"/>
    <property type="molecule type" value="Genomic_DNA"/>
</dbReference>
<reference evidence="7" key="2">
    <citation type="submission" date="2016-07" db="EMBL/GenBank/DDBJ databases">
        <authorList>
            <person name="Wan K."/>
            <person name="Booth B."/>
            <person name="Spirohn K."/>
            <person name="Hao T."/>
            <person name="Hu Y."/>
            <person name="Calderwood M."/>
            <person name="Hill D."/>
            <person name="Mohr S."/>
            <person name="Vidal M."/>
            <person name="Celniker S."/>
            <person name="Perrimon N."/>
        </authorList>
    </citation>
    <scope>NUCLEOTIDE SEQUENCE</scope>
    <source>
        <strain evidence="7">10N.286.55.C1</strain>
    </source>
</reference>
<dbReference type="EMBL" id="MCSB01000008">
    <property type="protein sequence ID" value="PME30735.1"/>
    <property type="molecule type" value="Genomic_DNA"/>
</dbReference>
<reference evidence="9 10" key="1">
    <citation type="submission" date="2016-07" db="EMBL/GenBank/DDBJ databases">
        <title>Nontailed viruses are major unrecognized killers of bacteria in the ocean.</title>
        <authorList>
            <person name="Kauffman K."/>
            <person name="Hussain F."/>
            <person name="Yang J."/>
            <person name="Arevalo P."/>
            <person name="Brown J."/>
            <person name="Cutler M."/>
            <person name="Kelly L."/>
            <person name="Polz M.F."/>
        </authorList>
    </citation>
    <scope>NUCLEOTIDE SEQUENCE [LARGE SCALE GENOMIC DNA]</scope>
    <source>
        <strain evidence="9">10N.261.48.A1</strain>
        <strain evidence="10">10N.286.55.C1</strain>
    </source>
</reference>
<feature type="transmembrane region" description="Helical" evidence="4">
    <location>
        <begin position="130"/>
        <end position="149"/>
    </location>
</feature>
<evidence type="ECO:0000256" key="3">
    <source>
        <dbReference type="ARBA" id="ARBA00023136"/>
    </source>
</evidence>
<comment type="caution">
    <text evidence="8">The sequence shown here is derived from an EMBL/GenBank/DDBJ whole genome shotgun (WGS) entry which is preliminary data.</text>
</comment>
<evidence type="ECO:0000256" key="1">
    <source>
        <dbReference type="ARBA" id="ARBA00022692"/>
    </source>
</evidence>
<dbReference type="SUPFAM" id="SSF103473">
    <property type="entry name" value="MFS general substrate transporter"/>
    <property type="match status" value="1"/>
</dbReference>
<feature type="transmembrane region" description="Helical" evidence="4">
    <location>
        <begin position="36"/>
        <end position="58"/>
    </location>
</feature>
<evidence type="ECO:0000313" key="9">
    <source>
        <dbReference type="Proteomes" id="UP000235554"/>
    </source>
</evidence>
<reference evidence="8" key="3">
    <citation type="submission" date="2016-07" db="EMBL/GenBank/DDBJ databases">
        <authorList>
            <person name="Kauffman K."/>
            <person name="Arevalo P."/>
            <person name="Polz M.F."/>
        </authorList>
    </citation>
    <scope>NUCLEOTIDE SEQUENCE</scope>
    <source>
        <strain evidence="8">10N.261.48.A1</strain>
        <strain evidence="6">10N.286.55.E1</strain>
    </source>
</reference>
<dbReference type="InterPro" id="IPR020846">
    <property type="entry name" value="MFS_dom"/>
</dbReference>
<evidence type="ECO:0000256" key="4">
    <source>
        <dbReference type="SAM" id="Phobius"/>
    </source>
</evidence>
<feature type="transmembrane region" description="Helical" evidence="4">
    <location>
        <begin position="246"/>
        <end position="265"/>
    </location>
</feature>
<keyword evidence="2 4" id="KW-1133">Transmembrane helix</keyword>
<gene>
    <name evidence="8" type="ORF">BCT50_02960</name>
    <name evidence="7" type="ORF">BCV30_02930</name>
    <name evidence="6" type="ORF">BCV38_20075</name>
</gene>
<dbReference type="RefSeq" id="WP_065111335.1">
    <property type="nucleotide sequence ID" value="NZ_CAWQOO010000879.1"/>
</dbReference>
<feature type="domain" description="Major facilitator superfamily (MFS) profile" evidence="5">
    <location>
        <begin position="207"/>
        <end position="391"/>
    </location>
</feature>
<dbReference type="Proteomes" id="UP000235554">
    <property type="component" value="Unassembled WGS sequence"/>
</dbReference>
<dbReference type="PANTHER" id="PTHR23534">
    <property type="entry name" value="MFS PERMEASE"/>
    <property type="match status" value="1"/>
</dbReference>
<sequence length="391" mass="41747">MNRNVWLLSLCQALLMTGNILLISVIGLIGKQIAPSVSMITLPVALQFLGLMAATIPASLISGKLGRKRGFSIGNVVGITGASLATYALSQQHFYLFCFATFLLGIGIGFGTLYRFAAIEVCDENARHRAISISMAGGVLAAVLGPNLAIMSQQWSADGLYIGAFASLIGLNILALALLQTIQFPKVSFNSQAPKADPLSVIVKAPNFIGAVFAAMVAYAVMNILMTATPLAMIGCGFDFTKAAGVIEWHVLGMFVPAFFTGSLIEKFGSRMMILAGGVLFVVSIAINIHGVSIWHFRAALVVLGVGWNFMFIAATGLFSQSYQAQNKAKAQAFNEFVVFGCVTVTALLSGWLESTVGWQNLNVYVLPFVLAVILLFAFSARKSRIQKQPV</sequence>
<dbReference type="Pfam" id="PF07690">
    <property type="entry name" value="MFS_1"/>
    <property type="match status" value="2"/>
</dbReference>
<feature type="transmembrane region" description="Helical" evidence="4">
    <location>
        <begin position="94"/>
        <end position="118"/>
    </location>
</feature>
<accession>A0A1R3F0L1</accession>
<evidence type="ECO:0000313" key="10">
    <source>
        <dbReference type="Proteomes" id="UP000235778"/>
    </source>
</evidence>
<dbReference type="Proteomes" id="UP000239763">
    <property type="component" value="Unassembled WGS sequence"/>
</dbReference>
<reference evidence="8 11" key="4">
    <citation type="journal article" date="2018" name="Nature">
        <title>A major lineage of non-tailed dsDNA viruses as unrecognized killers of marine bacteria.</title>
        <authorList>
            <person name="Kauffman K.M."/>
            <person name="Hussain F.A."/>
            <person name="Yang J."/>
            <person name="Arevalo P."/>
            <person name="Brown J.M."/>
            <person name="Chang W.K."/>
            <person name="VanInsberghe D."/>
            <person name="Elsherbini J."/>
            <person name="Sharma R.S."/>
            <person name="Cutler M.B."/>
            <person name="Kelly L."/>
            <person name="Polz M.F."/>
        </authorList>
    </citation>
    <scope>NUCLEOTIDE SEQUENCE</scope>
    <source>
        <strain evidence="8">10N.261.48.A1</strain>
        <strain evidence="7">10N.286.55.C1</strain>
        <strain evidence="6 11">10N.286.55.E1</strain>
    </source>
</reference>
<evidence type="ECO:0000256" key="2">
    <source>
        <dbReference type="ARBA" id="ARBA00022989"/>
    </source>
</evidence>
<keyword evidence="3 4" id="KW-0472">Membrane</keyword>
<dbReference type="EMBL" id="MCSI01000188">
    <property type="protein sequence ID" value="PME55914.1"/>
    <property type="molecule type" value="Genomic_DNA"/>
</dbReference>
<organism evidence="8 9">
    <name type="scientific">Vibrio lentus</name>
    <dbReference type="NCBI Taxonomy" id="136468"/>
    <lineage>
        <taxon>Bacteria</taxon>
        <taxon>Pseudomonadati</taxon>
        <taxon>Pseudomonadota</taxon>
        <taxon>Gammaproteobacteria</taxon>
        <taxon>Vibrionales</taxon>
        <taxon>Vibrionaceae</taxon>
        <taxon>Vibrio</taxon>
    </lineage>
</organism>
<feature type="transmembrane region" description="Helical" evidence="4">
    <location>
        <begin position="7"/>
        <end position="30"/>
    </location>
</feature>
<evidence type="ECO:0000313" key="6">
    <source>
        <dbReference type="EMBL" id="PME30735.1"/>
    </source>
</evidence>
<dbReference type="PROSITE" id="PS50850">
    <property type="entry name" value="MFS"/>
    <property type="match status" value="1"/>
</dbReference>